<dbReference type="GO" id="GO:0005524">
    <property type="term" value="F:ATP binding"/>
    <property type="evidence" value="ECO:0007669"/>
    <property type="project" value="UniProtKB-KW"/>
</dbReference>
<evidence type="ECO:0000259" key="10">
    <source>
        <dbReference type="PROSITE" id="PS50929"/>
    </source>
</evidence>
<dbReference type="PANTHER" id="PTHR24221">
    <property type="entry name" value="ATP-BINDING CASSETTE SUB-FAMILY B"/>
    <property type="match status" value="1"/>
</dbReference>
<keyword evidence="4" id="KW-0547">Nucleotide-binding</keyword>
<accession>A0AAW5EU69</accession>
<protein>
    <submittedName>
        <fullName evidence="11">ABC transporter ATP-binding protein/permease</fullName>
    </submittedName>
</protein>
<dbReference type="PROSITE" id="PS50893">
    <property type="entry name" value="ABC_TRANSPORTER_2"/>
    <property type="match status" value="1"/>
</dbReference>
<dbReference type="Pfam" id="PF00005">
    <property type="entry name" value="ABC_tran"/>
    <property type="match status" value="1"/>
</dbReference>
<proteinExistence type="predicted"/>
<dbReference type="PROSITE" id="PS50929">
    <property type="entry name" value="ABC_TM1F"/>
    <property type="match status" value="1"/>
</dbReference>
<evidence type="ECO:0000259" key="9">
    <source>
        <dbReference type="PROSITE" id="PS50893"/>
    </source>
</evidence>
<dbReference type="GO" id="GO:0016887">
    <property type="term" value="F:ATP hydrolysis activity"/>
    <property type="evidence" value="ECO:0007669"/>
    <property type="project" value="InterPro"/>
</dbReference>
<keyword evidence="3 8" id="KW-0812">Transmembrane</keyword>
<dbReference type="FunFam" id="3.40.50.300:FF:000287">
    <property type="entry name" value="Multidrug ABC transporter ATP-binding protein"/>
    <property type="match status" value="1"/>
</dbReference>
<keyword evidence="6 8" id="KW-1133">Transmembrane helix</keyword>
<sequence length="606" mass="65221">MTNPTTTLPTSRDPARARRTFVAVLGFAIARWRMYPGLLGWTLGGVMVATLTDVLTPLLAGWLVDDVAHAHPGSRHDAMVMVAGLAALGLAGVMGRRASYRGITHLNSRVMENIMTGAFARVQRFSSEWHANNFAGSTVRQITRGTWAMDTLGDTIMLLLVPEALVLVATTLVLGLHWMVMGLLLAVGSVALVVLSVVLTLQYVAPASRLANTWDTRMGAALADAVTCNAVVKASGAEQREDAHLAWIVGRWRHRTVRSWLRGTNSANLQALAALVMRIGMIAAVVVLWARGQANAGDVAYVLTMMFVVQGYLRDIGQQISIVQRAVNEMDELVNLFARPPGIVDPPGAPALHVTRGHIRFEHVGFGYGGQGHAPLFSDLCLDIPAGSRVGLVGPSGSGKTTLTKLLQRLYDVRAGRITIDGTDIATVAQSSLRSSIAIVPQEPLLFHRSLRDNIAYGRPDATPAEIVRAAQLANAADFIERLPLGYATMVGERGVKLSGGERQRIAIARAFLSNARILIMDEATSSLDSESEQLVQQAMERLMAGRTVLVIAHRLSTVVGLDRIIVFRHGTVCEDGTHAELMAHPDGVYHRLFALQAADPAVPSA</sequence>
<comment type="subcellular location">
    <subcellularLocation>
        <location evidence="1">Cell membrane</location>
        <topology evidence="1">Multi-pass membrane protein</topology>
    </subcellularLocation>
</comment>
<feature type="transmembrane region" description="Helical" evidence="8">
    <location>
        <begin position="156"/>
        <end position="176"/>
    </location>
</feature>
<feature type="transmembrane region" description="Helical" evidence="8">
    <location>
        <begin position="76"/>
        <end position="95"/>
    </location>
</feature>
<evidence type="ECO:0000313" key="11">
    <source>
        <dbReference type="EMBL" id="MCJ8355218.1"/>
    </source>
</evidence>
<feature type="transmembrane region" description="Helical" evidence="8">
    <location>
        <begin position="269"/>
        <end position="289"/>
    </location>
</feature>
<feature type="transmembrane region" description="Helical" evidence="8">
    <location>
        <begin position="41"/>
        <end position="64"/>
    </location>
</feature>
<evidence type="ECO:0000256" key="7">
    <source>
        <dbReference type="ARBA" id="ARBA00023136"/>
    </source>
</evidence>
<dbReference type="SMART" id="SM00382">
    <property type="entry name" value="AAA"/>
    <property type="match status" value="1"/>
</dbReference>
<dbReference type="GO" id="GO:0034040">
    <property type="term" value="F:ATPase-coupled lipid transmembrane transporter activity"/>
    <property type="evidence" value="ECO:0007669"/>
    <property type="project" value="TreeGrafter"/>
</dbReference>
<gene>
    <name evidence="11" type="ORF">K1W68_14665</name>
</gene>
<comment type="caution">
    <text evidence="11">The sequence shown here is derived from an EMBL/GenBank/DDBJ whole genome shotgun (WGS) entry which is preliminary data.</text>
</comment>
<dbReference type="RefSeq" id="WP_247067769.1">
    <property type="nucleotide sequence ID" value="NZ_CP094848.1"/>
</dbReference>
<feature type="transmembrane region" description="Helical" evidence="8">
    <location>
        <begin position="183"/>
        <end position="205"/>
    </location>
</feature>
<evidence type="ECO:0000256" key="5">
    <source>
        <dbReference type="ARBA" id="ARBA00022840"/>
    </source>
</evidence>
<dbReference type="Gene3D" id="3.40.50.300">
    <property type="entry name" value="P-loop containing nucleotide triphosphate hydrolases"/>
    <property type="match status" value="1"/>
</dbReference>
<evidence type="ECO:0000256" key="1">
    <source>
        <dbReference type="ARBA" id="ARBA00004651"/>
    </source>
</evidence>
<dbReference type="InterPro" id="IPR011527">
    <property type="entry name" value="ABC1_TM_dom"/>
</dbReference>
<dbReference type="Proteomes" id="UP001202887">
    <property type="component" value="Unassembled WGS sequence"/>
</dbReference>
<dbReference type="InterPro" id="IPR003439">
    <property type="entry name" value="ABC_transporter-like_ATP-bd"/>
</dbReference>
<dbReference type="Pfam" id="PF00664">
    <property type="entry name" value="ABC_membrane"/>
    <property type="match status" value="1"/>
</dbReference>
<name>A0AAW5EU69_NOVHA</name>
<evidence type="ECO:0000256" key="2">
    <source>
        <dbReference type="ARBA" id="ARBA00022448"/>
    </source>
</evidence>
<evidence type="ECO:0000256" key="8">
    <source>
        <dbReference type="SAM" id="Phobius"/>
    </source>
</evidence>
<dbReference type="InterPro" id="IPR036640">
    <property type="entry name" value="ABC1_TM_sf"/>
</dbReference>
<dbReference type="InterPro" id="IPR027417">
    <property type="entry name" value="P-loop_NTPase"/>
</dbReference>
<keyword evidence="5 11" id="KW-0067">ATP-binding</keyword>
<dbReference type="InterPro" id="IPR039421">
    <property type="entry name" value="Type_1_exporter"/>
</dbReference>
<dbReference type="AlphaFoldDB" id="A0AAW5EU69"/>
<reference evidence="11" key="2">
    <citation type="submission" date="2022-03" db="EMBL/GenBank/DDBJ databases">
        <authorList>
            <person name="Ryngajllo M."/>
            <person name="Jacek P."/>
            <person name="Kubiak K."/>
        </authorList>
    </citation>
    <scope>NUCLEOTIDE SEQUENCE</scope>
    <source>
        <strain evidence="11">SI1</strain>
    </source>
</reference>
<dbReference type="InterPro" id="IPR003593">
    <property type="entry name" value="AAA+_ATPase"/>
</dbReference>
<evidence type="ECO:0000256" key="4">
    <source>
        <dbReference type="ARBA" id="ARBA00022741"/>
    </source>
</evidence>
<evidence type="ECO:0000256" key="3">
    <source>
        <dbReference type="ARBA" id="ARBA00022692"/>
    </source>
</evidence>
<dbReference type="SUPFAM" id="SSF90123">
    <property type="entry name" value="ABC transporter transmembrane region"/>
    <property type="match status" value="1"/>
</dbReference>
<dbReference type="PANTHER" id="PTHR24221:SF654">
    <property type="entry name" value="ATP-BINDING CASSETTE SUB-FAMILY B MEMBER 6"/>
    <property type="match status" value="1"/>
</dbReference>
<organism evidence="11 12">
    <name type="scientific">Novacetimonas hansenii</name>
    <name type="common">Komagataeibacter hansenii</name>
    <dbReference type="NCBI Taxonomy" id="436"/>
    <lineage>
        <taxon>Bacteria</taxon>
        <taxon>Pseudomonadati</taxon>
        <taxon>Pseudomonadota</taxon>
        <taxon>Alphaproteobacteria</taxon>
        <taxon>Acetobacterales</taxon>
        <taxon>Acetobacteraceae</taxon>
        <taxon>Novacetimonas</taxon>
    </lineage>
</organism>
<feature type="domain" description="ABC transporter" evidence="9">
    <location>
        <begin position="359"/>
        <end position="595"/>
    </location>
</feature>
<dbReference type="PROSITE" id="PS00211">
    <property type="entry name" value="ABC_TRANSPORTER_1"/>
    <property type="match status" value="1"/>
</dbReference>
<dbReference type="SUPFAM" id="SSF52540">
    <property type="entry name" value="P-loop containing nucleoside triphosphate hydrolases"/>
    <property type="match status" value="1"/>
</dbReference>
<dbReference type="InterPro" id="IPR017871">
    <property type="entry name" value="ABC_transporter-like_CS"/>
</dbReference>
<dbReference type="EMBL" id="JAIBCX010000063">
    <property type="protein sequence ID" value="MCJ8355218.1"/>
    <property type="molecule type" value="Genomic_DNA"/>
</dbReference>
<keyword evidence="7 8" id="KW-0472">Membrane</keyword>
<feature type="domain" description="ABC transmembrane type-1" evidence="10">
    <location>
        <begin position="41"/>
        <end position="325"/>
    </location>
</feature>
<evidence type="ECO:0000313" key="12">
    <source>
        <dbReference type="Proteomes" id="UP001202887"/>
    </source>
</evidence>
<reference evidence="11" key="1">
    <citation type="journal article" date="2021" name="Polymers (Basel)">
        <title>Highly Stretchable Bacterial Cellulose Produced by Komagataeibacter hansenii SI1.</title>
        <authorList>
            <person name="Cielecka I."/>
            <person name="Ryngajllo M."/>
            <person name="Maniukiewicz W."/>
            <person name="Bielecki S."/>
        </authorList>
    </citation>
    <scope>NUCLEOTIDE SEQUENCE</scope>
    <source>
        <strain evidence="11">SI1</strain>
    </source>
</reference>
<keyword evidence="2" id="KW-0813">Transport</keyword>
<evidence type="ECO:0000256" key="6">
    <source>
        <dbReference type="ARBA" id="ARBA00022989"/>
    </source>
</evidence>
<dbReference type="Gene3D" id="1.20.1560.10">
    <property type="entry name" value="ABC transporter type 1, transmembrane domain"/>
    <property type="match status" value="1"/>
</dbReference>
<dbReference type="GO" id="GO:0005886">
    <property type="term" value="C:plasma membrane"/>
    <property type="evidence" value="ECO:0007669"/>
    <property type="project" value="UniProtKB-SubCell"/>
</dbReference>
<dbReference type="GO" id="GO:0140359">
    <property type="term" value="F:ABC-type transporter activity"/>
    <property type="evidence" value="ECO:0007669"/>
    <property type="project" value="InterPro"/>
</dbReference>